<dbReference type="Pfam" id="PF08331">
    <property type="entry name" value="QueG_DUF1730"/>
    <property type="match status" value="1"/>
</dbReference>
<dbReference type="InterPro" id="IPR017900">
    <property type="entry name" value="4Fe4S_Fe_S_CS"/>
</dbReference>
<dbReference type="SUPFAM" id="SSF46548">
    <property type="entry name" value="alpha-helical ferredoxin"/>
    <property type="match status" value="1"/>
</dbReference>
<dbReference type="InterPro" id="IPR013542">
    <property type="entry name" value="QueG_DUF1730"/>
</dbReference>
<evidence type="ECO:0000256" key="5">
    <source>
        <dbReference type="ARBA" id="ARBA00023014"/>
    </source>
</evidence>
<evidence type="ECO:0000256" key="3">
    <source>
        <dbReference type="ARBA" id="ARBA00023002"/>
    </source>
</evidence>
<proteinExistence type="predicted"/>
<dbReference type="PANTHER" id="PTHR30002:SF4">
    <property type="entry name" value="EPOXYQUEUOSINE REDUCTASE"/>
    <property type="match status" value="1"/>
</dbReference>
<keyword evidence="4" id="KW-0408">Iron</keyword>
<name>A0A8J7PF21_9BACT</name>
<dbReference type="GO" id="GO:0008616">
    <property type="term" value="P:tRNA queuosine(34) biosynthetic process"/>
    <property type="evidence" value="ECO:0007669"/>
    <property type="project" value="InterPro"/>
</dbReference>
<dbReference type="Proteomes" id="UP000664277">
    <property type="component" value="Unassembled WGS sequence"/>
</dbReference>
<sequence length="425" mass="47027">MSINPVSLKERIIETGLSLGFNRLVFASIEPLSAAKQSTYKAFLANGYAASMDYLAREPERRFLPQRTFEQARTVLTVSVGYYNSPPPPPANDKTVYGRVAGYAVGRDYHVVMRAKLKELHAFIEKECGRKVAFRTVADDAAYFEQAFAERHGLGFVGKNTLVILPQLGGSYNLIGELFLDLELPADEPYVGTCGACFRCGVACPTGAIKELSLAGSALTALGREDDTVYGDNLAAGAKTYLVDARACLSFLTIENKGGIELSLREKLGDWVFGCDICQEVCPYNSRLQKEKKQAIWPEFRPEAGVGHYLDLFSLFAIKDQEEFHQRFLGSPVRRPKLRGMRRNALVVIGNQLALGSSLALVVNDLRQYLLAETDEMLIEHGLWMLSRASKDSASANCGLDLAALKNSLYRRLSPEGKRLAERYL</sequence>
<dbReference type="Pfam" id="PF13484">
    <property type="entry name" value="Fer4_16"/>
    <property type="match status" value="1"/>
</dbReference>
<evidence type="ECO:0000256" key="4">
    <source>
        <dbReference type="ARBA" id="ARBA00023004"/>
    </source>
</evidence>
<keyword evidence="5" id="KW-0411">Iron-sulfur</keyword>
<evidence type="ECO:0000256" key="1">
    <source>
        <dbReference type="ARBA" id="ARBA00022485"/>
    </source>
</evidence>
<protein>
    <submittedName>
        <fullName evidence="7">DUF1730 domain-containing protein</fullName>
    </submittedName>
</protein>
<accession>A0A8J7PF21</accession>
<dbReference type="PANTHER" id="PTHR30002">
    <property type="entry name" value="EPOXYQUEUOSINE REDUCTASE"/>
    <property type="match status" value="1"/>
</dbReference>
<keyword evidence="2" id="KW-0479">Metal-binding</keyword>
<dbReference type="GO" id="GO:0046872">
    <property type="term" value="F:metal ion binding"/>
    <property type="evidence" value="ECO:0007669"/>
    <property type="project" value="UniProtKB-KW"/>
</dbReference>
<dbReference type="EMBL" id="JAFLCK010000001">
    <property type="protein sequence ID" value="MBN8658803.1"/>
    <property type="molecule type" value="Genomic_DNA"/>
</dbReference>
<organism evidence="7 8">
    <name type="scientific">Candidatus Obscuribacter phosphatis</name>
    <dbReference type="NCBI Taxonomy" id="1906157"/>
    <lineage>
        <taxon>Bacteria</taxon>
        <taxon>Bacillati</taxon>
        <taxon>Candidatus Melainabacteria</taxon>
        <taxon>Candidatus Obscuribacterales</taxon>
        <taxon>Candidatus Obscuribacteraceae</taxon>
        <taxon>Candidatus Obscuribacter</taxon>
    </lineage>
</organism>
<dbReference type="GO" id="GO:0052693">
    <property type="term" value="F:epoxyqueuosine reductase activity"/>
    <property type="evidence" value="ECO:0007669"/>
    <property type="project" value="TreeGrafter"/>
</dbReference>
<gene>
    <name evidence="7" type="ORF">J0M35_00455</name>
</gene>
<dbReference type="Gene3D" id="3.30.70.20">
    <property type="match status" value="1"/>
</dbReference>
<keyword evidence="3" id="KW-0560">Oxidoreductase</keyword>
<evidence type="ECO:0000256" key="2">
    <source>
        <dbReference type="ARBA" id="ARBA00022723"/>
    </source>
</evidence>
<dbReference type="AlphaFoldDB" id="A0A8J7PF21"/>
<evidence type="ECO:0000313" key="8">
    <source>
        <dbReference type="Proteomes" id="UP000664277"/>
    </source>
</evidence>
<feature type="domain" description="DUF1730" evidence="6">
    <location>
        <begin position="62"/>
        <end position="139"/>
    </location>
</feature>
<comment type="caution">
    <text evidence="7">The sequence shown here is derived from an EMBL/GenBank/DDBJ whole genome shotgun (WGS) entry which is preliminary data.</text>
</comment>
<evidence type="ECO:0000313" key="7">
    <source>
        <dbReference type="EMBL" id="MBN8658803.1"/>
    </source>
</evidence>
<dbReference type="GO" id="GO:0051539">
    <property type="term" value="F:4 iron, 4 sulfur cluster binding"/>
    <property type="evidence" value="ECO:0007669"/>
    <property type="project" value="UniProtKB-KW"/>
</dbReference>
<dbReference type="InterPro" id="IPR004453">
    <property type="entry name" value="QueG"/>
</dbReference>
<dbReference type="PROSITE" id="PS00198">
    <property type="entry name" value="4FE4S_FER_1"/>
    <property type="match status" value="1"/>
</dbReference>
<evidence type="ECO:0000259" key="6">
    <source>
        <dbReference type="Pfam" id="PF08331"/>
    </source>
</evidence>
<reference evidence="7" key="1">
    <citation type="submission" date="2021-02" db="EMBL/GenBank/DDBJ databases">
        <title>Genome-Resolved Metagenomics of a Microbial Community Performing Photosynthetic Biological Nutrient Removal.</title>
        <authorList>
            <person name="Mcdaniel E.A."/>
        </authorList>
    </citation>
    <scope>NUCLEOTIDE SEQUENCE</scope>
    <source>
        <strain evidence="7">UWPOB_OBS1</strain>
    </source>
</reference>
<keyword evidence="1" id="KW-0004">4Fe-4S</keyword>